<comment type="caution">
    <text evidence="2">The sequence shown here is derived from an EMBL/GenBank/DDBJ whole genome shotgun (WGS) entry which is preliminary data.</text>
</comment>
<dbReference type="EMBL" id="BAAABW010000029">
    <property type="protein sequence ID" value="GAA0373182.1"/>
    <property type="molecule type" value="Genomic_DNA"/>
</dbReference>
<evidence type="ECO:0000313" key="3">
    <source>
        <dbReference type="Proteomes" id="UP001500063"/>
    </source>
</evidence>
<reference evidence="2 3" key="1">
    <citation type="journal article" date="2019" name="Int. J. Syst. Evol. Microbiol.">
        <title>The Global Catalogue of Microorganisms (GCM) 10K type strain sequencing project: providing services to taxonomists for standard genome sequencing and annotation.</title>
        <authorList>
            <consortium name="The Broad Institute Genomics Platform"/>
            <consortium name="The Broad Institute Genome Sequencing Center for Infectious Disease"/>
            <person name="Wu L."/>
            <person name="Ma J."/>
        </authorList>
    </citation>
    <scope>NUCLEOTIDE SEQUENCE [LARGE SCALE GENOMIC DNA]</scope>
    <source>
        <strain evidence="2 3">JCM 4565</strain>
    </source>
</reference>
<dbReference type="Proteomes" id="UP001500063">
    <property type="component" value="Unassembled WGS sequence"/>
</dbReference>
<feature type="compositionally biased region" description="Basic and acidic residues" evidence="1">
    <location>
        <begin position="29"/>
        <end position="55"/>
    </location>
</feature>
<feature type="region of interest" description="Disordered" evidence="1">
    <location>
        <begin position="22"/>
        <end position="78"/>
    </location>
</feature>
<accession>A0ABN0XUJ1</accession>
<proteinExistence type="predicted"/>
<name>A0ABN0XUJ1_9ACTN</name>
<organism evidence="2 3">
    <name type="scientific">Streptomyces blastmyceticus</name>
    <dbReference type="NCBI Taxonomy" id="68180"/>
    <lineage>
        <taxon>Bacteria</taxon>
        <taxon>Bacillati</taxon>
        <taxon>Actinomycetota</taxon>
        <taxon>Actinomycetes</taxon>
        <taxon>Kitasatosporales</taxon>
        <taxon>Streptomycetaceae</taxon>
        <taxon>Streptomyces</taxon>
    </lineage>
</organism>
<gene>
    <name evidence="2" type="ORF">GCM10010319_59360</name>
</gene>
<sequence>MDGRPGADLHPGAAVQYVYGSTAAGTPERLVREGSFRGGGKTDPERSDKVGEAGKRIAGRQTPLQQGAGNGIRTDCFF</sequence>
<evidence type="ECO:0000313" key="2">
    <source>
        <dbReference type="EMBL" id="GAA0373182.1"/>
    </source>
</evidence>
<keyword evidence="3" id="KW-1185">Reference proteome</keyword>
<protein>
    <submittedName>
        <fullName evidence="2">Uncharacterized protein</fullName>
    </submittedName>
</protein>
<evidence type="ECO:0000256" key="1">
    <source>
        <dbReference type="SAM" id="MobiDB-lite"/>
    </source>
</evidence>